<dbReference type="InterPro" id="IPR005693">
    <property type="entry name" value="Mce"/>
</dbReference>
<feature type="domain" description="Mce/MlaD" evidence="2">
    <location>
        <begin position="37"/>
        <end position="109"/>
    </location>
</feature>
<protein>
    <submittedName>
        <fullName evidence="4">Virulence factor Mce family protein</fullName>
    </submittedName>
</protein>
<name>A0ABP6RQH2_9PSEU</name>
<dbReference type="Pfam" id="PF11887">
    <property type="entry name" value="Mce4_CUP1"/>
    <property type="match status" value="1"/>
</dbReference>
<dbReference type="InterPro" id="IPR052336">
    <property type="entry name" value="MlaD_Phospholipid_Transporter"/>
</dbReference>
<dbReference type="SUPFAM" id="SSF46966">
    <property type="entry name" value="Spectrin repeat"/>
    <property type="match status" value="1"/>
</dbReference>
<comment type="caution">
    <text evidence="4">The sequence shown here is derived from an EMBL/GenBank/DDBJ whole genome shotgun (WGS) entry which is preliminary data.</text>
</comment>
<proteinExistence type="predicted"/>
<dbReference type="NCBIfam" id="TIGR00996">
    <property type="entry name" value="Mtu_fam_mce"/>
    <property type="match status" value="1"/>
</dbReference>
<dbReference type="PANTHER" id="PTHR33371:SF15">
    <property type="entry name" value="LIPOPROTEIN LPRN"/>
    <property type="match status" value="1"/>
</dbReference>
<dbReference type="PROSITE" id="PS51257">
    <property type="entry name" value="PROKAR_LIPOPROTEIN"/>
    <property type="match status" value="1"/>
</dbReference>
<sequence length="347" mass="36081">MSTARLLPLLLGVALLTSSCGLSLHELPIGGTGGTWISAVFDDVSDLPVGGAVRIGQDTVGQVQELSTQDFTAVAVLRLRPGLRLPADTAARLELTSALGEQFVVLEPPVRPATAELLADGDTIPLDRTARGPDLENTLAALGTVLGGSGLDQARTIVTELDTALGGREAEVRDLLHRLDALLSEVDSHRAEFDTALDSLHRLSAETAAHTPLLEAALHDLTPAVDVLLGQRERFDRLLTGVTELGRSGDGIVREAGPAFAAQLDALRPVLDSLAGFNGDLADTLTSLRTFQQRLGSAIPGDYLNLDGTLDVSGSLLPLLTGRPPPVPGPALVPPGSAADLLTGGTR</sequence>
<reference evidence="5" key="1">
    <citation type="journal article" date="2019" name="Int. J. Syst. Evol. Microbiol.">
        <title>The Global Catalogue of Microorganisms (GCM) 10K type strain sequencing project: providing services to taxonomists for standard genome sequencing and annotation.</title>
        <authorList>
            <consortium name="The Broad Institute Genomics Platform"/>
            <consortium name="The Broad Institute Genome Sequencing Center for Infectious Disease"/>
            <person name="Wu L."/>
            <person name="Ma J."/>
        </authorList>
    </citation>
    <scope>NUCLEOTIDE SEQUENCE [LARGE SCALE GENOMIC DNA]</scope>
    <source>
        <strain evidence="5">JCM 9687</strain>
    </source>
</reference>
<evidence type="ECO:0000313" key="4">
    <source>
        <dbReference type="EMBL" id="GAA3359324.1"/>
    </source>
</evidence>
<accession>A0ABP6RQH2</accession>
<dbReference type="InterPro" id="IPR024516">
    <property type="entry name" value="Mce_C"/>
</dbReference>
<feature type="domain" description="Mammalian cell entry C-terminal" evidence="3">
    <location>
        <begin position="116"/>
        <end position="298"/>
    </location>
</feature>
<dbReference type="RefSeq" id="WP_344927884.1">
    <property type="nucleotide sequence ID" value="NZ_BAAAYK010000038.1"/>
</dbReference>
<keyword evidence="5" id="KW-1185">Reference proteome</keyword>
<evidence type="ECO:0000256" key="1">
    <source>
        <dbReference type="SAM" id="MobiDB-lite"/>
    </source>
</evidence>
<dbReference type="Pfam" id="PF02470">
    <property type="entry name" value="MlaD"/>
    <property type="match status" value="1"/>
</dbReference>
<evidence type="ECO:0000259" key="2">
    <source>
        <dbReference type="Pfam" id="PF02470"/>
    </source>
</evidence>
<evidence type="ECO:0000259" key="3">
    <source>
        <dbReference type="Pfam" id="PF11887"/>
    </source>
</evidence>
<dbReference type="InterPro" id="IPR003399">
    <property type="entry name" value="Mce/MlaD"/>
</dbReference>
<gene>
    <name evidence="4" type="ORF">GCM10020366_34880</name>
</gene>
<dbReference type="EMBL" id="BAAAYK010000038">
    <property type="protein sequence ID" value="GAA3359324.1"/>
    <property type="molecule type" value="Genomic_DNA"/>
</dbReference>
<dbReference type="Proteomes" id="UP001500483">
    <property type="component" value="Unassembled WGS sequence"/>
</dbReference>
<organism evidence="4 5">
    <name type="scientific">Saccharopolyspora gregorii</name>
    <dbReference type="NCBI Taxonomy" id="33914"/>
    <lineage>
        <taxon>Bacteria</taxon>
        <taxon>Bacillati</taxon>
        <taxon>Actinomycetota</taxon>
        <taxon>Actinomycetes</taxon>
        <taxon>Pseudonocardiales</taxon>
        <taxon>Pseudonocardiaceae</taxon>
        <taxon>Saccharopolyspora</taxon>
    </lineage>
</organism>
<feature type="region of interest" description="Disordered" evidence="1">
    <location>
        <begin position="326"/>
        <end position="347"/>
    </location>
</feature>
<evidence type="ECO:0000313" key="5">
    <source>
        <dbReference type="Proteomes" id="UP001500483"/>
    </source>
</evidence>
<dbReference type="PANTHER" id="PTHR33371">
    <property type="entry name" value="INTERMEMBRANE PHOSPHOLIPID TRANSPORT SYSTEM BINDING PROTEIN MLAD-RELATED"/>
    <property type="match status" value="1"/>
</dbReference>